<feature type="compositionally biased region" description="Basic and acidic residues" evidence="5">
    <location>
        <begin position="418"/>
        <end position="435"/>
    </location>
</feature>
<evidence type="ECO:0000259" key="7">
    <source>
        <dbReference type="Pfam" id="PF08281"/>
    </source>
</evidence>
<evidence type="ECO:0000256" key="4">
    <source>
        <dbReference type="ARBA" id="ARBA00023163"/>
    </source>
</evidence>
<dbReference type="SUPFAM" id="SSF88659">
    <property type="entry name" value="Sigma3 and sigma4 domains of RNA polymerase sigma factors"/>
    <property type="match status" value="1"/>
</dbReference>
<name>A0ABX1AVG7_9ACTN</name>
<dbReference type="NCBIfam" id="TIGR02937">
    <property type="entry name" value="sigma70-ECF"/>
    <property type="match status" value="1"/>
</dbReference>
<dbReference type="InterPro" id="IPR014284">
    <property type="entry name" value="RNA_pol_sigma-70_dom"/>
</dbReference>
<dbReference type="InterPro" id="IPR013324">
    <property type="entry name" value="RNA_pol_sigma_r3/r4-like"/>
</dbReference>
<feature type="domain" description="RNA polymerase sigma factor 70 region 4 type 2" evidence="7">
    <location>
        <begin position="110"/>
        <end position="159"/>
    </location>
</feature>
<feature type="region of interest" description="Disordered" evidence="5">
    <location>
        <begin position="408"/>
        <end position="462"/>
    </location>
</feature>
<dbReference type="Proteomes" id="UP000696294">
    <property type="component" value="Unassembled WGS sequence"/>
</dbReference>
<dbReference type="InterPro" id="IPR013249">
    <property type="entry name" value="RNA_pol_sigma70_r4_t2"/>
</dbReference>
<dbReference type="InterPro" id="IPR013325">
    <property type="entry name" value="RNA_pol_sigma_r2"/>
</dbReference>
<evidence type="ECO:0000256" key="5">
    <source>
        <dbReference type="SAM" id="MobiDB-lite"/>
    </source>
</evidence>
<dbReference type="PANTHER" id="PTHR47756">
    <property type="entry name" value="BLL6612 PROTEIN-RELATED"/>
    <property type="match status" value="1"/>
</dbReference>
<accession>A0ABX1AVG7</accession>
<keyword evidence="3" id="KW-0731">Sigma factor</keyword>
<comment type="caution">
    <text evidence="9">The sequence shown here is derived from an EMBL/GenBank/DDBJ whole genome shotgun (WGS) entry which is preliminary data.</text>
</comment>
<dbReference type="RefSeq" id="WP_168008744.1">
    <property type="nucleotide sequence ID" value="NZ_JAATEP010000005.1"/>
</dbReference>
<evidence type="ECO:0000259" key="6">
    <source>
        <dbReference type="Pfam" id="PF04542"/>
    </source>
</evidence>
<dbReference type="InterPro" id="IPR007627">
    <property type="entry name" value="RNA_pol_sigma70_r2"/>
</dbReference>
<keyword evidence="10" id="KW-1185">Reference proteome</keyword>
<feature type="compositionally biased region" description="Basic and acidic residues" evidence="5">
    <location>
        <begin position="79"/>
        <end position="92"/>
    </location>
</feature>
<feature type="domain" description="DUF6596" evidence="8">
    <location>
        <begin position="178"/>
        <end position="278"/>
    </location>
</feature>
<evidence type="ECO:0000313" key="9">
    <source>
        <dbReference type="EMBL" id="NJP89635.1"/>
    </source>
</evidence>
<dbReference type="PANTHER" id="PTHR47756:SF2">
    <property type="entry name" value="BLL6612 PROTEIN"/>
    <property type="match status" value="1"/>
</dbReference>
<evidence type="ECO:0000256" key="1">
    <source>
        <dbReference type="ARBA" id="ARBA00010641"/>
    </source>
</evidence>
<keyword evidence="4" id="KW-0804">Transcription</keyword>
<dbReference type="Pfam" id="PF08281">
    <property type="entry name" value="Sigma70_r4_2"/>
    <property type="match status" value="1"/>
</dbReference>
<gene>
    <name evidence="9" type="ORF">HCN51_09280</name>
</gene>
<dbReference type="EMBL" id="JAATEP010000005">
    <property type="protein sequence ID" value="NJP89635.1"/>
    <property type="molecule type" value="Genomic_DNA"/>
</dbReference>
<dbReference type="Gene3D" id="1.10.10.10">
    <property type="entry name" value="Winged helix-like DNA-binding domain superfamily/Winged helix DNA-binding domain"/>
    <property type="match status" value="1"/>
</dbReference>
<evidence type="ECO:0000256" key="2">
    <source>
        <dbReference type="ARBA" id="ARBA00023015"/>
    </source>
</evidence>
<feature type="domain" description="RNA polymerase sigma-70 region 2" evidence="6">
    <location>
        <begin position="8"/>
        <end position="73"/>
    </location>
</feature>
<dbReference type="Gene3D" id="1.10.1740.10">
    <property type="match status" value="1"/>
</dbReference>
<organism evidence="9 10">
    <name type="scientific">Nonomuraea composti</name>
    <dbReference type="NCBI Taxonomy" id="2720023"/>
    <lineage>
        <taxon>Bacteria</taxon>
        <taxon>Bacillati</taxon>
        <taxon>Actinomycetota</taxon>
        <taxon>Actinomycetes</taxon>
        <taxon>Streptosporangiales</taxon>
        <taxon>Streptosporangiaceae</taxon>
        <taxon>Nonomuraea</taxon>
    </lineage>
</organism>
<proteinExistence type="inferred from homology"/>
<reference evidence="9 10" key="1">
    <citation type="submission" date="2020-03" db="EMBL/GenBank/DDBJ databases">
        <title>WGS of actinomycetes isolated from Thailand.</title>
        <authorList>
            <person name="Thawai C."/>
        </authorList>
    </citation>
    <scope>NUCLEOTIDE SEQUENCE [LARGE SCALE GENOMIC DNA]</scope>
    <source>
        <strain evidence="9 10">FMUSA5-5</strain>
    </source>
</reference>
<protein>
    <submittedName>
        <fullName evidence="9">Sigma-70 family RNA polymerase sigma factor</fullName>
    </submittedName>
</protein>
<dbReference type="InterPro" id="IPR046531">
    <property type="entry name" value="DUF6596"/>
</dbReference>
<keyword evidence="2" id="KW-0805">Transcription regulation</keyword>
<evidence type="ECO:0000256" key="3">
    <source>
        <dbReference type="ARBA" id="ARBA00023082"/>
    </source>
</evidence>
<evidence type="ECO:0000313" key="10">
    <source>
        <dbReference type="Proteomes" id="UP000696294"/>
    </source>
</evidence>
<sequence>MDTSEDLLRDLAPQVLGAVVRRYGHFDLAEDAVQEALLAAATQWPRDGRPDDPRAWLVTVAARRLTDLLRAEQARRRREDTVAARALPEDRLSPPADRPPASDDTLVLLFLCCHPSLSPPSQVALTLRAVGGLTTAQIARAFMVPEATMTRRITRAKQKVKDSGVPFRLPGPAERADRLGAVLHVLYLIFNEGYASTSGPDLHRAELTAEATRLARLVHRLLPEDAEAAGLLALMLLTDARRPARTGRDGALIPMAEQDRTLWNAAFIAEGVELVTAALSRGTPGPYQLQAAIAALHDEAPSAEETDWPQITALYELLMRGSGNPMIALNHAVAVAMSQGPRAGLDRLDRLAGDDRLSGDHRLYAVRAHLLERSGDQEGARAAYEEAAARAMSLPQQRYLRARAARLEARDPGPPQPDRLEARDPEPPRPARPEPGDAGPPQPDRLEPDVPEGDADLAQPPP</sequence>
<dbReference type="Pfam" id="PF04542">
    <property type="entry name" value="Sigma70_r2"/>
    <property type="match status" value="1"/>
</dbReference>
<dbReference type="InterPro" id="IPR036388">
    <property type="entry name" value="WH-like_DNA-bd_sf"/>
</dbReference>
<comment type="similarity">
    <text evidence="1">Belongs to the sigma-70 factor family. ECF subfamily.</text>
</comment>
<dbReference type="Pfam" id="PF20239">
    <property type="entry name" value="DUF6596"/>
    <property type="match status" value="1"/>
</dbReference>
<dbReference type="SUPFAM" id="SSF88946">
    <property type="entry name" value="Sigma2 domain of RNA polymerase sigma factors"/>
    <property type="match status" value="1"/>
</dbReference>
<feature type="region of interest" description="Disordered" evidence="5">
    <location>
        <begin position="79"/>
        <end position="99"/>
    </location>
</feature>
<evidence type="ECO:0000259" key="8">
    <source>
        <dbReference type="Pfam" id="PF20239"/>
    </source>
</evidence>